<sequence>MTSREAKAIIEQIFDKYRKFKVVRVATNENTPEMNFLHLVESIVDQLEPDEKRVVQERYMKQKRITDMHVYTFQFDPPISAVTYTKIRKAAFDKLLYTFKKLELY</sequence>
<name>A0AAP7DJ64_PAEAL</name>
<dbReference type="EMBL" id="JABFOR010000025">
    <property type="protein sequence ID" value="NOJ72458.1"/>
    <property type="molecule type" value="Genomic_DNA"/>
</dbReference>
<dbReference type="RefSeq" id="WP_171417991.1">
    <property type="nucleotide sequence ID" value="NZ_JABFOR010000025.1"/>
</dbReference>
<evidence type="ECO:0000313" key="1">
    <source>
        <dbReference type="EMBL" id="NOJ72458.1"/>
    </source>
</evidence>
<evidence type="ECO:0000313" key="2">
    <source>
        <dbReference type="Proteomes" id="UP000552038"/>
    </source>
</evidence>
<proteinExistence type="predicted"/>
<dbReference type="Proteomes" id="UP000552038">
    <property type="component" value="Unassembled WGS sequence"/>
</dbReference>
<evidence type="ECO:0008006" key="3">
    <source>
        <dbReference type="Google" id="ProtNLM"/>
    </source>
</evidence>
<accession>A0AAP7DJ64</accession>
<dbReference type="AlphaFoldDB" id="A0AAP7DJ64"/>
<gene>
    <name evidence="1" type="ORF">HMI46_18075</name>
</gene>
<reference evidence="1 2" key="1">
    <citation type="submission" date="2020-05" db="EMBL/GenBank/DDBJ databases">
        <title>Whole genome sequencing and identification of novel metabolites from Paenibacillus alvei strain JR949.</title>
        <authorList>
            <person name="Rajendhran J."/>
            <person name="Sree Pranav P."/>
            <person name="Mahalakshmi B."/>
            <person name="Karthikeyan R."/>
        </authorList>
    </citation>
    <scope>NUCLEOTIDE SEQUENCE [LARGE SCALE GENOMIC DNA]</scope>
    <source>
        <strain evidence="1 2">JR949</strain>
    </source>
</reference>
<comment type="caution">
    <text evidence="1">The sequence shown here is derived from an EMBL/GenBank/DDBJ whole genome shotgun (WGS) entry which is preliminary data.</text>
</comment>
<protein>
    <recommendedName>
        <fullName evidence="3">Phage transcriptional regulator, ArpU family</fullName>
    </recommendedName>
</protein>
<organism evidence="1 2">
    <name type="scientific">Paenibacillus alvei</name>
    <name type="common">Bacillus alvei</name>
    <dbReference type="NCBI Taxonomy" id="44250"/>
    <lineage>
        <taxon>Bacteria</taxon>
        <taxon>Bacillati</taxon>
        <taxon>Bacillota</taxon>
        <taxon>Bacilli</taxon>
        <taxon>Bacillales</taxon>
        <taxon>Paenibacillaceae</taxon>
        <taxon>Paenibacillus</taxon>
    </lineage>
</organism>